<accession>A0A3Q9IU07</accession>
<evidence type="ECO:0000256" key="3">
    <source>
        <dbReference type="ARBA" id="ARBA00022452"/>
    </source>
</evidence>
<feature type="signal peptide" evidence="9">
    <location>
        <begin position="1"/>
        <end position="21"/>
    </location>
</feature>
<dbReference type="PANTHER" id="PTHR30069:SF57">
    <property type="entry name" value="TONB-DEPENDENT RECEPTOR"/>
    <property type="match status" value="1"/>
</dbReference>
<dbReference type="RefSeq" id="WP_106481399.1">
    <property type="nucleotide sequence ID" value="NZ_CP032819.1"/>
</dbReference>
<evidence type="ECO:0000259" key="10">
    <source>
        <dbReference type="Pfam" id="PF00593"/>
    </source>
</evidence>
<keyword evidence="4" id="KW-0812">Transmembrane</keyword>
<evidence type="ECO:0000256" key="6">
    <source>
        <dbReference type="ARBA" id="ARBA00023136"/>
    </source>
</evidence>
<proteinExistence type="inferred from homology"/>
<evidence type="ECO:0000259" key="11">
    <source>
        <dbReference type="Pfam" id="PF07715"/>
    </source>
</evidence>
<dbReference type="Pfam" id="PF07715">
    <property type="entry name" value="Plug"/>
    <property type="match status" value="1"/>
</dbReference>
<feature type="domain" description="TonB-dependent receptor plug" evidence="11">
    <location>
        <begin position="124"/>
        <end position="226"/>
    </location>
</feature>
<comment type="similarity">
    <text evidence="8">Belongs to the TonB-dependent receptor family.</text>
</comment>
<dbReference type="SUPFAM" id="SSF56935">
    <property type="entry name" value="Porins"/>
    <property type="match status" value="1"/>
</dbReference>
<dbReference type="PANTHER" id="PTHR30069">
    <property type="entry name" value="TONB-DEPENDENT OUTER MEMBRANE RECEPTOR"/>
    <property type="match status" value="1"/>
</dbReference>
<evidence type="ECO:0000256" key="8">
    <source>
        <dbReference type="RuleBase" id="RU003357"/>
    </source>
</evidence>
<evidence type="ECO:0000256" key="5">
    <source>
        <dbReference type="ARBA" id="ARBA00023077"/>
    </source>
</evidence>
<keyword evidence="6 8" id="KW-0472">Membrane</keyword>
<dbReference type="EMBL" id="CP032819">
    <property type="protein sequence ID" value="AZS30840.1"/>
    <property type="molecule type" value="Genomic_DNA"/>
</dbReference>
<dbReference type="Proteomes" id="UP000270673">
    <property type="component" value="Chromosome"/>
</dbReference>
<dbReference type="Pfam" id="PF13715">
    <property type="entry name" value="CarbopepD_reg_2"/>
    <property type="match status" value="1"/>
</dbReference>
<gene>
    <name evidence="12" type="ORF">D8S85_15665</name>
</gene>
<feature type="domain" description="TonB-dependent receptor-like beta-barrel" evidence="10">
    <location>
        <begin position="323"/>
        <end position="749"/>
    </location>
</feature>
<feature type="chain" id="PRO_5018710297" evidence="9">
    <location>
        <begin position="22"/>
        <end position="802"/>
    </location>
</feature>
<reference evidence="12 13" key="1">
    <citation type="submission" date="2018-10" db="EMBL/GenBank/DDBJ databases">
        <title>Butyricimonas faecalis sp. nov., isolated from human faeces and emended description of the genus Butyricimonas.</title>
        <authorList>
            <person name="Le Roy T."/>
            <person name="Van der Smissen P."/>
            <person name="Paquot A."/>
            <person name="Delzenne N."/>
            <person name="Muccioli G."/>
            <person name="Collet J.-F."/>
            <person name="Cani P.D."/>
        </authorList>
    </citation>
    <scope>NUCLEOTIDE SEQUENCE [LARGE SCALE GENOMIC DNA]</scope>
    <source>
        <strain evidence="12 13">H184</strain>
    </source>
</reference>
<dbReference type="Pfam" id="PF00593">
    <property type="entry name" value="TonB_dep_Rec_b-barrel"/>
    <property type="match status" value="1"/>
</dbReference>
<dbReference type="GO" id="GO:0009279">
    <property type="term" value="C:cell outer membrane"/>
    <property type="evidence" value="ECO:0007669"/>
    <property type="project" value="UniProtKB-SubCell"/>
</dbReference>
<dbReference type="Gene3D" id="2.60.40.1120">
    <property type="entry name" value="Carboxypeptidase-like, regulatory domain"/>
    <property type="match status" value="1"/>
</dbReference>
<dbReference type="GO" id="GO:0015344">
    <property type="term" value="F:siderophore uptake transmembrane transporter activity"/>
    <property type="evidence" value="ECO:0007669"/>
    <property type="project" value="TreeGrafter"/>
</dbReference>
<evidence type="ECO:0000256" key="2">
    <source>
        <dbReference type="ARBA" id="ARBA00022448"/>
    </source>
</evidence>
<dbReference type="InterPro" id="IPR036942">
    <property type="entry name" value="Beta-barrel_TonB_sf"/>
</dbReference>
<keyword evidence="7" id="KW-0998">Cell outer membrane</keyword>
<dbReference type="SUPFAM" id="SSF49464">
    <property type="entry name" value="Carboxypeptidase regulatory domain-like"/>
    <property type="match status" value="1"/>
</dbReference>
<protein>
    <submittedName>
        <fullName evidence="12">TonB-dependent receptor</fullName>
    </submittedName>
</protein>
<evidence type="ECO:0000256" key="4">
    <source>
        <dbReference type="ARBA" id="ARBA00022692"/>
    </source>
</evidence>
<dbReference type="Gene3D" id="2.170.130.10">
    <property type="entry name" value="TonB-dependent receptor, plug domain"/>
    <property type="match status" value="1"/>
</dbReference>
<dbReference type="InterPro" id="IPR012910">
    <property type="entry name" value="Plug_dom"/>
</dbReference>
<dbReference type="InterPro" id="IPR039426">
    <property type="entry name" value="TonB-dep_rcpt-like"/>
</dbReference>
<dbReference type="OrthoDB" id="9804995at2"/>
<dbReference type="InterPro" id="IPR008969">
    <property type="entry name" value="CarboxyPept-like_regulatory"/>
</dbReference>
<keyword evidence="3" id="KW-1134">Transmembrane beta strand</keyword>
<evidence type="ECO:0000256" key="9">
    <source>
        <dbReference type="SAM" id="SignalP"/>
    </source>
</evidence>
<dbReference type="InterPro" id="IPR000531">
    <property type="entry name" value="Beta-barrel_TonB"/>
</dbReference>
<keyword evidence="9" id="KW-0732">Signal</keyword>
<keyword evidence="2" id="KW-0813">Transport</keyword>
<evidence type="ECO:0000256" key="1">
    <source>
        <dbReference type="ARBA" id="ARBA00004571"/>
    </source>
</evidence>
<sequence length="802" mass="91391">MKIIVRFVFTLLSFLPLCLSAQQKGVVKGRVVDSKNNEPVPFANVVIWKTTTGTATDENGYFRIENVPLGYNRLEISSVGYTTKLSEEFLVNTASERTVNVELEESQVNLEQVTVKANPFRKTVESPVSLQRIGIAEIEKNPGGNRDISKVLQSMPGVLSSPAFRNDFIVRGGGPSENRFYLDDVELPNLNHFATQGASGGVVSIVNIDFVKEVNFYSGAFPASRGNLMSSLLDFRQIAGNPDKIKVRGTLGATDFGLSLDGPLAPKTTFIMSARRSYLKFLFDMIGLPFLPVYNDFQFKAETKFNQKNELTLLGIGAYDVNNLNKGMKDPDDDQRYMLNYLPESVQWSYTIGITYKHYGDRWNHLFVLSRSTLQNKIEKYANNDKSQTKLVDYNSGETENKFRFEHNHFLRHDIKLNAGAGIEHATYKNKTTRELYTSRELNHVRYDTDFDFFKWSLFGQASKNFFLERLALSIGVRVDGNSYTAGMNNPFKHISPRLSLSYSLTPEWFINANAGRYYQLPSYTTMGYADEHGKLVNKQNGLKYIGTNHYVMGLEYRPGSRTRITLEGFYKTYDHYPVSLLDSIVLANKGTDYVAVGDEPVRSLGEGRAYGVELMIRTQELFGIVASLAYTYYYSEFKKMDHDLHPISEYIPSSWDNRHILSLTATRKLGLWDIGMKWRIANGAPFTPYNPETSSLVAAWNVKRQPYLDYSRYNSERASSFHQLDIRVDRSFYFKKWSLILYADIQNIYNHKTKSPDLLVPQENADGSYKIDPERPDHYLMRCIKNDTGTLLPSVGIIIDF</sequence>
<name>A0A3Q9IU07_9BACT</name>
<comment type="subcellular location">
    <subcellularLocation>
        <location evidence="1">Cell outer membrane</location>
        <topology evidence="1">Multi-pass membrane protein</topology>
    </subcellularLocation>
</comment>
<dbReference type="GO" id="GO:0044718">
    <property type="term" value="P:siderophore transmembrane transport"/>
    <property type="evidence" value="ECO:0007669"/>
    <property type="project" value="TreeGrafter"/>
</dbReference>
<organism evidence="12 13">
    <name type="scientific">Butyricimonas faecalis</name>
    <dbReference type="NCBI Taxonomy" id="2093856"/>
    <lineage>
        <taxon>Bacteria</taxon>
        <taxon>Pseudomonadati</taxon>
        <taxon>Bacteroidota</taxon>
        <taxon>Bacteroidia</taxon>
        <taxon>Bacteroidales</taxon>
        <taxon>Odoribacteraceae</taxon>
        <taxon>Butyricimonas</taxon>
    </lineage>
</organism>
<dbReference type="AlphaFoldDB" id="A0A3Q9IU07"/>
<evidence type="ECO:0000313" key="13">
    <source>
        <dbReference type="Proteomes" id="UP000270673"/>
    </source>
</evidence>
<dbReference type="InterPro" id="IPR037066">
    <property type="entry name" value="Plug_dom_sf"/>
</dbReference>
<keyword evidence="13" id="KW-1185">Reference proteome</keyword>
<dbReference type="Gene3D" id="2.40.170.20">
    <property type="entry name" value="TonB-dependent receptor, beta-barrel domain"/>
    <property type="match status" value="1"/>
</dbReference>
<keyword evidence="5 8" id="KW-0798">TonB box</keyword>
<dbReference type="KEGG" id="buy:D8S85_15665"/>
<evidence type="ECO:0000313" key="12">
    <source>
        <dbReference type="EMBL" id="AZS30840.1"/>
    </source>
</evidence>
<evidence type="ECO:0000256" key="7">
    <source>
        <dbReference type="ARBA" id="ARBA00023237"/>
    </source>
</evidence>
<keyword evidence="12" id="KW-0675">Receptor</keyword>